<evidence type="ECO:0000313" key="7">
    <source>
        <dbReference type="Proteomes" id="UP000829685"/>
    </source>
</evidence>
<keyword evidence="3" id="KW-0472">Membrane</keyword>
<protein>
    <recommendedName>
        <fullName evidence="5">Peptidase A1 domain-containing protein</fullName>
    </recommendedName>
</protein>
<evidence type="ECO:0000256" key="1">
    <source>
        <dbReference type="ARBA" id="ARBA00007447"/>
    </source>
</evidence>
<dbReference type="GO" id="GO:0000324">
    <property type="term" value="C:fungal-type vacuole"/>
    <property type="evidence" value="ECO:0007669"/>
    <property type="project" value="TreeGrafter"/>
</dbReference>
<feature type="compositionally biased region" description="Polar residues" evidence="2">
    <location>
        <begin position="522"/>
        <end position="533"/>
    </location>
</feature>
<organism evidence="6 7">
    <name type="scientific">Neoarthrinium moseri</name>
    <dbReference type="NCBI Taxonomy" id="1658444"/>
    <lineage>
        <taxon>Eukaryota</taxon>
        <taxon>Fungi</taxon>
        <taxon>Dikarya</taxon>
        <taxon>Ascomycota</taxon>
        <taxon>Pezizomycotina</taxon>
        <taxon>Sordariomycetes</taxon>
        <taxon>Xylariomycetidae</taxon>
        <taxon>Amphisphaeriales</taxon>
        <taxon>Apiosporaceae</taxon>
        <taxon>Neoarthrinium</taxon>
    </lineage>
</organism>
<feature type="domain" description="Peptidase A1" evidence="5">
    <location>
        <begin position="58"/>
        <end position="407"/>
    </location>
</feature>
<dbReference type="InterPro" id="IPR001461">
    <property type="entry name" value="Aspartic_peptidase_A1"/>
</dbReference>
<feature type="signal peptide" evidence="4">
    <location>
        <begin position="1"/>
        <end position="20"/>
    </location>
</feature>
<dbReference type="Pfam" id="PF00026">
    <property type="entry name" value="Asp"/>
    <property type="match status" value="1"/>
</dbReference>
<reference evidence="6" key="1">
    <citation type="submission" date="2021-03" db="EMBL/GenBank/DDBJ databases">
        <title>Revisited historic fungal species revealed as producer of novel bioactive compounds through whole genome sequencing and comparative genomics.</title>
        <authorList>
            <person name="Vignolle G.A."/>
            <person name="Hochenegger N."/>
            <person name="Mach R.L."/>
            <person name="Mach-Aigner A.R."/>
            <person name="Javad Rahimi M."/>
            <person name="Salim K.A."/>
            <person name="Chan C.M."/>
            <person name="Lim L.B.L."/>
            <person name="Cai F."/>
            <person name="Druzhinina I.S."/>
            <person name="U'Ren J.M."/>
            <person name="Derntl C."/>
        </authorList>
    </citation>
    <scope>NUCLEOTIDE SEQUENCE</scope>
    <source>
        <strain evidence="6">TUCIM 5799</strain>
    </source>
</reference>
<feature type="compositionally biased region" description="Basic and acidic residues" evidence="2">
    <location>
        <begin position="562"/>
        <end position="577"/>
    </location>
</feature>
<dbReference type="Proteomes" id="UP000829685">
    <property type="component" value="Unassembled WGS sequence"/>
</dbReference>
<dbReference type="PROSITE" id="PS51767">
    <property type="entry name" value="PEPTIDASE_A1"/>
    <property type="match status" value="1"/>
</dbReference>
<dbReference type="EMBL" id="JAFIMR010000043">
    <property type="protein sequence ID" value="KAI1856626.1"/>
    <property type="molecule type" value="Genomic_DNA"/>
</dbReference>
<feature type="chain" id="PRO_5040121165" description="Peptidase A1 domain-containing protein" evidence="4">
    <location>
        <begin position="21"/>
        <end position="672"/>
    </location>
</feature>
<keyword evidence="3" id="KW-0812">Transmembrane</keyword>
<dbReference type="CDD" id="cd05471">
    <property type="entry name" value="pepsin_like"/>
    <property type="match status" value="1"/>
</dbReference>
<dbReference type="Gene3D" id="2.40.70.10">
    <property type="entry name" value="Acid Proteases"/>
    <property type="match status" value="2"/>
</dbReference>
<dbReference type="AlphaFoldDB" id="A0A9P9WCI2"/>
<evidence type="ECO:0000256" key="3">
    <source>
        <dbReference type="SAM" id="Phobius"/>
    </source>
</evidence>
<sequence>MNLIIVALALALSWMYGCRAANDSSTTTLERSSSKDRNAKAISIPPSEYFEGNDGPWSTFNIRVGTPEQDVRVLVSTTSPESMVVLSEYGCSTLALATVPSDCAVSRGNLFNPNESSSWNDLGLFGINQDGVGLEANLGYSQRVEFALETLGLGFIGPKLDNQTVAGLAAADYFYLGVFGLNTQPVNFSTLGNTSSTSFLTTLKDKGVVPSLSWSYTAGAKYRLKQVYGQLILSGYDTSRFTENSVSFTMADDLTRDLVVALQSISYSGSSSMSLLSDSIQIFLDSTEPNIWLPESTCDAFEEAFGLTLDPESGLYLVNETHHNTLLDSNAEVSFRLSDVNLGGDTVRIILPYNAFDLTAKYPLVDNSSYYFPLKRAANASQYTLGRTFLQEAYLSADYERGVFNVSACKWDQGAQENIVTIQAKDSDDDSDCSATGNGCPSGSKGSTLSNGVIAGIVVGVIIAVLLAGFIAFMILRQRKKAAYAASEPEPDMTVINGPIHNVQPTPPAKYYSPETVGDSARGSNAEGTSESVSEGHGNELDGHNTEVVPGSAVDDNGPRISELHGDSRQPDHHGAVYHELAGSSVRRREPDGVSMSGTLSSYGERGDIEEPPSPFVSTLGTAGWQDELGNESSALVSPTTPVNREARYSSKFIEAQDEATSEDRLGVKSRG</sequence>
<dbReference type="InterPro" id="IPR034164">
    <property type="entry name" value="Pepsin-like_dom"/>
</dbReference>
<evidence type="ECO:0000256" key="4">
    <source>
        <dbReference type="SAM" id="SignalP"/>
    </source>
</evidence>
<accession>A0A9P9WCI2</accession>
<dbReference type="InterPro" id="IPR021109">
    <property type="entry name" value="Peptidase_aspartic_dom_sf"/>
</dbReference>
<feature type="region of interest" description="Disordered" evidence="2">
    <location>
        <begin position="491"/>
        <end position="672"/>
    </location>
</feature>
<feature type="transmembrane region" description="Helical" evidence="3">
    <location>
        <begin position="453"/>
        <end position="476"/>
    </location>
</feature>
<feature type="compositionally biased region" description="Basic and acidic residues" evidence="2">
    <location>
        <begin position="662"/>
        <end position="672"/>
    </location>
</feature>
<dbReference type="PANTHER" id="PTHR47966">
    <property type="entry name" value="BETA-SITE APP-CLEAVING ENZYME, ISOFORM A-RELATED"/>
    <property type="match status" value="1"/>
</dbReference>
<dbReference type="PANTHER" id="PTHR47966:SF51">
    <property type="entry name" value="BETA-SITE APP-CLEAVING ENZYME, ISOFORM A-RELATED"/>
    <property type="match status" value="1"/>
</dbReference>
<name>A0A9P9WCI2_9PEZI</name>
<evidence type="ECO:0000313" key="6">
    <source>
        <dbReference type="EMBL" id="KAI1856626.1"/>
    </source>
</evidence>
<dbReference type="InterPro" id="IPR033121">
    <property type="entry name" value="PEPTIDASE_A1"/>
</dbReference>
<keyword evidence="3" id="KW-1133">Transmembrane helix</keyword>
<evidence type="ECO:0000259" key="5">
    <source>
        <dbReference type="PROSITE" id="PS51767"/>
    </source>
</evidence>
<evidence type="ECO:0000256" key="2">
    <source>
        <dbReference type="SAM" id="MobiDB-lite"/>
    </source>
</evidence>
<comment type="caution">
    <text evidence="6">The sequence shown here is derived from an EMBL/GenBank/DDBJ whole genome shotgun (WGS) entry which is preliminary data.</text>
</comment>
<comment type="similarity">
    <text evidence="1">Belongs to the peptidase A1 family.</text>
</comment>
<gene>
    <name evidence="6" type="ORF">JX265_011585</name>
</gene>
<keyword evidence="7" id="KW-1185">Reference proteome</keyword>
<dbReference type="SUPFAM" id="SSF50630">
    <property type="entry name" value="Acid proteases"/>
    <property type="match status" value="1"/>
</dbReference>
<feature type="compositionally biased region" description="Polar residues" evidence="2">
    <location>
        <begin position="631"/>
        <end position="643"/>
    </location>
</feature>
<dbReference type="GO" id="GO:0006508">
    <property type="term" value="P:proteolysis"/>
    <property type="evidence" value="ECO:0007669"/>
    <property type="project" value="InterPro"/>
</dbReference>
<dbReference type="CDD" id="cd12087">
    <property type="entry name" value="TM_EGFR-like"/>
    <property type="match status" value="1"/>
</dbReference>
<dbReference type="GO" id="GO:0004190">
    <property type="term" value="F:aspartic-type endopeptidase activity"/>
    <property type="evidence" value="ECO:0007669"/>
    <property type="project" value="InterPro"/>
</dbReference>
<proteinExistence type="inferred from homology"/>
<keyword evidence="4" id="KW-0732">Signal</keyword>